<organism evidence="4 5">
    <name type="scientific">Spirosoma radiotolerans</name>
    <dbReference type="NCBI Taxonomy" id="1379870"/>
    <lineage>
        <taxon>Bacteria</taxon>
        <taxon>Pseudomonadati</taxon>
        <taxon>Bacteroidota</taxon>
        <taxon>Cytophagia</taxon>
        <taxon>Cytophagales</taxon>
        <taxon>Cytophagaceae</taxon>
        <taxon>Spirosoma</taxon>
    </lineage>
</organism>
<feature type="chain" id="PRO_5002417459" description="YHYH domain-containing protein" evidence="2">
    <location>
        <begin position="22"/>
        <end position="278"/>
    </location>
</feature>
<dbReference type="OrthoDB" id="665834at2"/>
<dbReference type="PROSITE" id="PS51257">
    <property type="entry name" value="PROKAR_LIPOPROTEIN"/>
    <property type="match status" value="1"/>
</dbReference>
<dbReference type="InterPro" id="IPR025924">
    <property type="entry name" value="YHYH_dom"/>
</dbReference>
<feature type="domain" description="YHYH" evidence="3">
    <location>
        <begin position="128"/>
        <end position="224"/>
    </location>
</feature>
<feature type="signal peptide" evidence="2">
    <location>
        <begin position="1"/>
        <end position="21"/>
    </location>
</feature>
<dbReference type="RefSeq" id="WP_046578688.1">
    <property type="nucleotide sequence ID" value="NZ_CP010429.1"/>
</dbReference>
<dbReference type="PANTHER" id="PTHR30289:SF8">
    <property type="entry name" value="YHYH DOMAIN-CONTAINING PROTEIN"/>
    <property type="match status" value="1"/>
</dbReference>
<evidence type="ECO:0000313" key="5">
    <source>
        <dbReference type="Proteomes" id="UP000033054"/>
    </source>
</evidence>
<feature type="compositionally biased region" description="Low complexity" evidence="1">
    <location>
        <begin position="35"/>
        <end position="53"/>
    </location>
</feature>
<reference evidence="4 5" key="1">
    <citation type="journal article" date="2014" name="Curr. Microbiol.">
        <title>Spirosoma radiotolerans sp. nov., a gamma-radiation-resistant bacterium isolated from gamma ray-irradiated soil.</title>
        <authorList>
            <person name="Lee J.J."/>
            <person name="Srinivasan S."/>
            <person name="Lim S."/>
            <person name="Joe M."/>
            <person name="Im S."/>
            <person name="Bae S.I."/>
            <person name="Park K.R."/>
            <person name="Han J.H."/>
            <person name="Park S.H."/>
            <person name="Joo B.M."/>
            <person name="Park S.J."/>
            <person name="Kim M.K."/>
        </authorList>
    </citation>
    <scope>NUCLEOTIDE SEQUENCE [LARGE SCALE GENOMIC DNA]</scope>
    <source>
        <strain evidence="4 5">DG5A</strain>
    </source>
</reference>
<dbReference type="Proteomes" id="UP000033054">
    <property type="component" value="Chromosome"/>
</dbReference>
<evidence type="ECO:0000256" key="2">
    <source>
        <dbReference type="SAM" id="SignalP"/>
    </source>
</evidence>
<name>A0A0E3ZZD8_9BACT</name>
<evidence type="ECO:0000313" key="4">
    <source>
        <dbReference type="EMBL" id="AKD58163.1"/>
    </source>
</evidence>
<dbReference type="AlphaFoldDB" id="A0A0E3ZZD8"/>
<dbReference type="STRING" id="1379870.SD10_27960"/>
<feature type="domain" description="YHYH" evidence="3">
    <location>
        <begin position="231"/>
        <end position="265"/>
    </location>
</feature>
<dbReference type="Pfam" id="PF14240">
    <property type="entry name" value="YHYH"/>
    <property type="match status" value="2"/>
</dbReference>
<dbReference type="HOGENOM" id="CLU_081229_0_0_10"/>
<sequence>MNKSPLAVTLSTLALTCSVLAFVSCSKSNDTVSPTTTTGSTSTTTTTGSTSTTTTTSIGTGVADVYKKIYGASQIYVEGDYIVIKSTGLPDHKTPYYKGTQWASSLYVADTRSGFQQNSNTISSFSYTFKIPKNPVVASTHKALGAATIGVAINGVPLFNQYQMEGNLLTPGKDEYVSFDLYGGHPTPFSEYHYHIEPNYLTATKGSSALIGFLLDGFPVYGPVENGKTLTSSDLDVYHGHTTATADYPNGTYHYHTTADAPYINGNGYYGTAGSWSK</sequence>
<proteinExistence type="predicted"/>
<evidence type="ECO:0000259" key="3">
    <source>
        <dbReference type="Pfam" id="PF14240"/>
    </source>
</evidence>
<accession>A0A0E3ZZD8</accession>
<feature type="region of interest" description="Disordered" evidence="1">
    <location>
        <begin position="28"/>
        <end position="53"/>
    </location>
</feature>
<dbReference type="KEGG" id="srd:SD10_27960"/>
<evidence type="ECO:0000256" key="1">
    <source>
        <dbReference type="SAM" id="MobiDB-lite"/>
    </source>
</evidence>
<dbReference type="PANTHER" id="PTHR30289">
    <property type="entry name" value="UNCHARACTERIZED PROTEIN YBCL-RELATED"/>
    <property type="match status" value="1"/>
</dbReference>
<protein>
    <recommendedName>
        <fullName evidence="3">YHYH domain-containing protein</fullName>
    </recommendedName>
</protein>
<dbReference type="EMBL" id="CP010429">
    <property type="protein sequence ID" value="AKD58163.1"/>
    <property type="molecule type" value="Genomic_DNA"/>
</dbReference>
<dbReference type="PATRIC" id="fig|1379870.5.peg.6024"/>
<keyword evidence="2" id="KW-0732">Signal</keyword>
<gene>
    <name evidence="4" type="ORF">SD10_27960</name>
</gene>
<keyword evidence="5" id="KW-1185">Reference proteome</keyword>